<dbReference type="CDD" id="cd07814">
    <property type="entry name" value="SRPBCC_CalC_Aha1-like"/>
    <property type="match status" value="1"/>
</dbReference>
<gene>
    <name evidence="3" type="ORF">P1J78_17760</name>
</gene>
<organism evidence="3 4">
    <name type="scientific">Psychromarinibacter sediminicola</name>
    <dbReference type="NCBI Taxonomy" id="3033385"/>
    <lineage>
        <taxon>Bacteria</taxon>
        <taxon>Pseudomonadati</taxon>
        <taxon>Pseudomonadota</taxon>
        <taxon>Alphaproteobacteria</taxon>
        <taxon>Rhodobacterales</taxon>
        <taxon>Paracoccaceae</taxon>
        <taxon>Psychromarinibacter</taxon>
    </lineage>
</organism>
<keyword evidence="4" id="KW-1185">Reference proteome</keyword>
<protein>
    <submittedName>
        <fullName evidence="3">SRPBCC domain-containing protein</fullName>
    </submittedName>
</protein>
<dbReference type="InterPro" id="IPR023393">
    <property type="entry name" value="START-like_dom_sf"/>
</dbReference>
<accession>A0AAE3TA83</accession>
<dbReference type="Proteomes" id="UP001220964">
    <property type="component" value="Unassembled WGS sequence"/>
</dbReference>
<sequence length="140" mass="15540">MTTDLSLRVTQTVPAPPERVFDAWLDPEMLTKFMRPGPDVGVTKAETDPRVGGRYDIVMTAEKGEIPHWGEYREIERPRRLVFTWNSPHAAPDSVVTLTFEPEGAGTLVTLVHDRFPSDSSRDGHEKGWTGILGALAQAV</sequence>
<name>A0AAE3TA83_9RHOB</name>
<dbReference type="InterPro" id="IPR013538">
    <property type="entry name" value="ASHA1/2-like_C"/>
</dbReference>
<reference evidence="3" key="1">
    <citation type="submission" date="2023-03" db="EMBL/GenBank/DDBJ databases">
        <title>Multiphase analysis and comparison of six strains from genera Psychromarinibacter, Lutimaribacter, and Maritimibacter, including a novel species: Psychromarinibacter sediminicola sp. nov.</title>
        <authorList>
            <person name="Wang Y.-H."/>
            <person name="Ye M.-Q."/>
            <person name="Du Z.-J."/>
        </authorList>
    </citation>
    <scope>NUCLEOTIDE SEQUENCE</scope>
    <source>
        <strain evidence="3">C21-152</strain>
    </source>
</reference>
<evidence type="ECO:0000313" key="4">
    <source>
        <dbReference type="Proteomes" id="UP001220964"/>
    </source>
</evidence>
<evidence type="ECO:0000259" key="2">
    <source>
        <dbReference type="Pfam" id="PF08327"/>
    </source>
</evidence>
<comment type="caution">
    <text evidence="3">The sequence shown here is derived from an EMBL/GenBank/DDBJ whole genome shotgun (WGS) entry which is preliminary data.</text>
</comment>
<dbReference type="EMBL" id="JARGYC010000055">
    <property type="protein sequence ID" value="MDF0602588.1"/>
    <property type="molecule type" value="Genomic_DNA"/>
</dbReference>
<feature type="domain" description="Activator of Hsp90 ATPase homologue 1/2-like C-terminal" evidence="2">
    <location>
        <begin position="15"/>
        <end position="139"/>
    </location>
</feature>
<dbReference type="Pfam" id="PF08327">
    <property type="entry name" value="AHSA1"/>
    <property type="match status" value="1"/>
</dbReference>
<evidence type="ECO:0000313" key="3">
    <source>
        <dbReference type="EMBL" id="MDF0602588.1"/>
    </source>
</evidence>
<comment type="similarity">
    <text evidence="1">Belongs to the AHA1 family.</text>
</comment>
<evidence type="ECO:0000256" key="1">
    <source>
        <dbReference type="ARBA" id="ARBA00006817"/>
    </source>
</evidence>
<proteinExistence type="inferred from homology"/>
<dbReference type="SUPFAM" id="SSF55961">
    <property type="entry name" value="Bet v1-like"/>
    <property type="match status" value="1"/>
</dbReference>
<dbReference type="AlphaFoldDB" id="A0AAE3TA83"/>
<dbReference type="Gene3D" id="3.30.530.20">
    <property type="match status" value="1"/>
</dbReference>
<dbReference type="RefSeq" id="WP_275568715.1">
    <property type="nucleotide sequence ID" value="NZ_JARGYC010000055.1"/>
</dbReference>